<gene>
    <name evidence="1" type="ORF">HDC07557</name>
</gene>
<sequence>MAHTQARRVGGVPGLICQHQWHIRHYAGSLNQCALATRTRPVIKCYAMAKGKGFGVWIQWGAYTKLPGDFEAALETGRKMAKQDRRQASNVLWELPSFLNEWCNSPCFTMQNTRPHASK</sequence>
<name>Q6IM37_DROME</name>
<dbReference type="EMBL" id="BK001829">
    <property type="protein sequence ID" value="DAA02673.1"/>
    <property type="molecule type" value="Genomic_DNA"/>
</dbReference>
<dbReference type="AlphaFoldDB" id="Q6IM37"/>
<accession>Q6IM37</accession>
<evidence type="ECO:0000313" key="1">
    <source>
        <dbReference type="EMBL" id="DAA02673.1"/>
    </source>
</evidence>
<reference evidence="1" key="1">
    <citation type="journal article" date="2003" name="Genome Biol.">
        <title>An integrated gene annotation and transcriptional profiling approach towards the full gene content of the Drosophila genome.</title>
        <authorList>
            <person name="Hild M."/>
            <person name="Beckmann B."/>
            <person name="Haas S.A."/>
            <person name="Koch B."/>
            <person name="Solovyev V."/>
            <person name="Busold C."/>
            <person name="Fellenberg K."/>
            <person name="Boutros M."/>
            <person name="Vingron M."/>
            <person name="Sauer F."/>
            <person name="Hoheisel J.D."/>
            <person name="Paro R."/>
        </authorList>
    </citation>
    <scope>NUCLEOTIDE SEQUENCE</scope>
</reference>
<proteinExistence type="predicted"/>
<protein>
    <submittedName>
        <fullName evidence="1">HDC07557</fullName>
    </submittedName>
</protein>
<organism evidence="1">
    <name type="scientific">Drosophila melanogaster</name>
    <name type="common">Fruit fly</name>
    <dbReference type="NCBI Taxonomy" id="7227"/>
    <lineage>
        <taxon>Eukaryota</taxon>
        <taxon>Metazoa</taxon>
        <taxon>Ecdysozoa</taxon>
        <taxon>Arthropoda</taxon>
        <taxon>Hexapoda</taxon>
        <taxon>Insecta</taxon>
        <taxon>Pterygota</taxon>
        <taxon>Neoptera</taxon>
        <taxon>Endopterygota</taxon>
        <taxon>Diptera</taxon>
        <taxon>Brachycera</taxon>
        <taxon>Muscomorpha</taxon>
        <taxon>Ephydroidea</taxon>
        <taxon>Drosophilidae</taxon>
        <taxon>Drosophila</taxon>
        <taxon>Sophophora</taxon>
    </lineage>
</organism>